<dbReference type="EMBL" id="GBRH01275729">
    <property type="protein sequence ID" value="JAD22166.1"/>
    <property type="molecule type" value="Transcribed_RNA"/>
</dbReference>
<organism evidence="1">
    <name type="scientific">Arundo donax</name>
    <name type="common">Giant reed</name>
    <name type="synonym">Donax arundinaceus</name>
    <dbReference type="NCBI Taxonomy" id="35708"/>
    <lineage>
        <taxon>Eukaryota</taxon>
        <taxon>Viridiplantae</taxon>
        <taxon>Streptophyta</taxon>
        <taxon>Embryophyta</taxon>
        <taxon>Tracheophyta</taxon>
        <taxon>Spermatophyta</taxon>
        <taxon>Magnoliopsida</taxon>
        <taxon>Liliopsida</taxon>
        <taxon>Poales</taxon>
        <taxon>Poaceae</taxon>
        <taxon>PACMAD clade</taxon>
        <taxon>Arundinoideae</taxon>
        <taxon>Arundineae</taxon>
        <taxon>Arundo</taxon>
    </lineage>
</organism>
<proteinExistence type="predicted"/>
<sequence>MTISSIQSTHIFLHESDHKPAIAIKR</sequence>
<reference evidence="1" key="2">
    <citation type="journal article" date="2015" name="Data Brief">
        <title>Shoot transcriptome of the giant reed, Arundo donax.</title>
        <authorList>
            <person name="Barrero R.A."/>
            <person name="Guerrero F.D."/>
            <person name="Moolhuijzen P."/>
            <person name="Goolsby J.A."/>
            <person name="Tidwell J."/>
            <person name="Bellgard S.E."/>
            <person name="Bellgard M.I."/>
        </authorList>
    </citation>
    <scope>NUCLEOTIDE SEQUENCE</scope>
    <source>
        <tissue evidence="1">Shoot tissue taken approximately 20 cm above the soil surface</tissue>
    </source>
</reference>
<accession>A0A0A8Y7P3</accession>
<evidence type="ECO:0000313" key="1">
    <source>
        <dbReference type="EMBL" id="JAD22166.1"/>
    </source>
</evidence>
<reference evidence="1" key="1">
    <citation type="submission" date="2014-09" db="EMBL/GenBank/DDBJ databases">
        <authorList>
            <person name="Magalhaes I.L.F."/>
            <person name="Oliveira U."/>
            <person name="Santos F.R."/>
            <person name="Vidigal T.H.D.A."/>
            <person name="Brescovit A.D."/>
            <person name="Santos A.J."/>
        </authorList>
    </citation>
    <scope>NUCLEOTIDE SEQUENCE</scope>
    <source>
        <tissue evidence="1">Shoot tissue taken approximately 20 cm above the soil surface</tissue>
    </source>
</reference>
<dbReference type="AlphaFoldDB" id="A0A0A8Y7P3"/>
<name>A0A0A8Y7P3_ARUDO</name>
<protein>
    <submittedName>
        <fullName evidence="1">Uncharacterized protein</fullName>
    </submittedName>
</protein>